<evidence type="ECO:0000313" key="1">
    <source>
        <dbReference type="EMBL" id="KKC30306.1"/>
    </source>
</evidence>
<comment type="caution">
    <text evidence="1">The sequence shown here is derived from an EMBL/GenBank/DDBJ whole genome shotgun (WGS) entry which is preliminary data.</text>
</comment>
<accession>A0A0F5PPH3</accession>
<reference evidence="2" key="3">
    <citation type="submission" date="2015-02" db="EMBL/GenBank/DDBJ databases">
        <title>Genome analysis of three genomes within the thermophilic hydrogenogenic bacterial species Caldanaerobacter subterraneus.</title>
        <authorList>
            <person name="Sant'Anna F.H."/>
            <person name="Lebedinsky A."/>
            <person name="Sokolova T."/>
            <person name="Robb F.T."/>
            <person name="Gonzalez J.M."/>
        </authorList>
    </citation>
    <scope>NUCLEOTIDE SEQUENCE [LARGE SCALE GENOMIC DNA]</scope>
    <source>
        <strain evidence="2">DSM 12653</strain>
    </source>
</reference>
<proteinExistence type="predicted"/>
<sequence length="37" mass="4501">MKDAKWSERKNITPFEFENAWQRALEPKTGSLYDYHL</sequence>
<reference evidence="1 2" key="2">
    <citation type="journal article" date="2015" name="BMC Genomics">
        <title>Analysis of three genomes within the thermophilic bacterial species Caldanaerobacter subterraneus with a focus on carbon monoxide dehydrogenase evolution and hydrolase diversity.</title>
        <authorList>
            <person name="Sant'Anna F.H."/>
            <person name="Lebedinsky A.V."/>
            <person name="Sokolova T.G."/>
            <person name="Robb F.T."/>
            <person name="Gonzalez J.M."/>
        </authorList>
    </citation>
    <scope>NUCLEOTIDE SEQUENCE [LARGE SCALE GENOMIC DNA]</scope>
    <source>
        <strain evidence="1 2">DSM 12653</strain>
    </source>
</reference>
<protein>
    <submittedName>
        <fullName evidence="1">Uncharacterized protein</fullName>
    </submittedName>
</protein>
<evidence type="ECO:0000313" key="2">
    <source>
        <dbReference type="Proteomes" id="UP000010146"/>
    </source>
</evidence>
<organism evidence="1 2">
    <name type="scientific">Caldanaerobacter subterraneus subsp. pacificus DSM 12653</name>
    <dbReference type="NCBI Taxonomy" id="391606"/>
    <lineage>
        <taxon>Bacteria</taxon>
        <taxon>Bacillati</taxon>
        <taxon>Bacillota</taxon>
        <taxon>Clostridia</taxon>
        <taxon>Thermoanaerobacterales</taxon>
        <taxon>Thermoanaerobacteraceae</taxon>
        <taxon>Caldanaerobacter</taxon>
    </lineage>
</organism>
<gene>
    <name evidence="1" type="ORF">CDSM653_00635</name>
</gene>
<reference evidence="1 2" key="1">
    <citation type="submission" date="2008-07" db="EMBL/GenBank/DDBJ databases">
        <authorList>
            <person name="Gonzalez J."/>
            <person name="Sokolova T."/>
            <person name="Ferriera S."/>
            <person name="Johnson J."/>
            <person name="Kravitz S."/>
            <person name="Beeson K."/>
            <person name="Sutton G."/>
            <person name="Rogers Y.-H."/>
            <person name="Friedman R."/>
            <person name="Frazier M."/>
            <person name="Venter J.C."/>
        </authorList>
    </citation>
    <scope>NUCLEOTIDE SEQUENCE [LARGE SCALE GENOMIC DNA]</scope>
    <source>
        <strain evidence="1 2">DSM 12653</strain>
    </source>
</reference>
<dbReference type="Proteomes" id="UP000010146">
    <property type="component" value="Unassembled WGS sequence"/>
</dbReference>
<dbReference type="AlphaFoldDB" id="A0A0F5PPH3"/>
<dbReference type="Gene3D" id="3.90.76.10">
    <property type="entry name" value="Dipeptide-binding Protein, Domain 1"/>
    <property type="match status" value="1"/>
</dbReference>
<dbReference type="EMBL" id="ABXP02000040">
    <property type="protein sequence ID" value="KKC30306.1"/>
    <property type="molecule type" value="Genomic_DNA"/>
</dbReference>
<name>A0A0F5PPH3_9THEO</name>